<evidence type="ECO:0000313" key="6">
    <source>
        <dbReference type="EMBL" id="OAM98617.1"/>
    </source>
</evidence>
<dbReference type="InterPro" id="IPR003594">
    <property type="entry name" value="HATPase_dom"/>
</dbReference>
<keyword evidence="5" id="KW-0067">ATP-binding</keyword>
<reference evidence="5" key="2">
    <citation type="submission" date="2022-11" db="EMBL/GenBank/DDBJ databases">
        <title>Role of the vibriolysin VemA secreted by the emergent pathogen Vibrio europaeus in the colonization of Manila clam mucus.</title>
        <authorList>
            <person name="Martinez C."/>
            <person name="Rodriguez S."/>
            <person name="Vences A."/>
            <person name="Barja J.L."/>
            <person name="Toranzo A.E."/>
            <person name="Dubert J."/>
        </authorList>
    </citation>
    <scope>NUCLEOTIDE SEQUENCE</scope>
    <source>
        <strain evidence="5">3454</strain>
    </source>
</reference>
<dbReference type="EMBL" id="LUAX01000006">
    <property type="protein sequence ID" value="OAM98617.1"/>
    <property type="molecule type" value="Genomic_DNA"/>
</dbReference>
<gene>
    <name evidence="6" type="ORF">AZ468_15145</name>
    <name evidence="5" type="ORF">OPW20_21575</name>
</gene>
<evidence type="ECO:0000256" key="3">
    <source>
        <dbReference type="ARBA" id="ARBA00022553"/>
    </source>
</evidence>
<dbReference type="Gene3D" id="1.10.287.130">
    <property type="match status" value="1"/>
</dbReference>
<evidence type="ECO:0000313" key="5">
    <source>
        <dbReference type="EMBL" id="MDC5742656.1"/>
    </source>
</evidence>
<dbReference type="InterPro" id="IPR036097">
    <property type="entry name" value="HisK_dim/P_sf"/>
</dbReference>
<organism evidence="6 7">
    <name type="scientific">Vibrio europaeus</name>
    <dbReference type="NCBI Taxonomy" id="300876"/>
    <lineage>
        <taxon>Bacteria</taxon>
        <taxon>Pseudomonadati</taxon>
        <taxon>Pseudomonadota</taxon>
        <taxon>Gammaproteobacteria</taxon>
        <taxon>Vibrionales</taxon>
        <taxon>Vibrionaceae</taxon>
        <taxon>Vibrio</taxon>
        <taxon>Vibrio oreintalis group</taxon>
    </lineage>
</organism>
<dbReference type="Proteomes" id="UP001150001">
    <property type="component" value="Unassembled WGS sequence"/>
</dbReference>
<evidence type="ECO:0000256" key="2">
    <source>
        <dbReference type="ARBA" id="ARBA00012438"/>
    </source>
</evidence>
<protein>
    <recommendedName>
        <fullName evidence="2">histidine kinase</fullName>
        <ecNumber evidence="2">2.7.13.3</ecNumber>
    </recommendedName>
</protein>
<dbReference type="RefSeq" id="WP_069668115.1">
    <property type="nucleotide sequence ID" value="NZ_JAPFIM010000004.1"/>
</dbReference>
<dbReference type="AlphaFoldDB" id="A0A178JAL5"/>
<name>A0A178JAL5_9VIBR</name>
<dbReference type="GO" id="GO:0000155">
    <property type="term" value="F:phosphorelay sensor kinase activity"/>
    <property type="evidence" value="ECO:0007669"/>
    <property type="project" value="InterPro"/>
</dbReference>
<dbReference type="Gene3D" id="3.30.565.10">
    <property type="entry name" value="Histidine kinase-like ATPase, C-terminal domain"/>
    <property type="match status" value="1"/>
</dbReference>
<dbReference type="SUPFAM" id="SSF55874">
    <property type="entry name" value="ATPase domain of HSP90 chaperone/DNA topoisomerase II/histidine kinase"/>
    <property type="match status" value="1"/>
</dbReference>
<dbReference type="PANTHER" id="PTHR43065">
    <property type="entry name" value="SENSOR HISTIDINE KINASE"/>
    <property type="match status" value="1"/>
</dbReference>
<comment type="caution">
    <text evidence="6">The sequence shown here is derived from an EMBL/GenBank/DDBJ whole genome shotgun (WGS) entry which is preliminary data.</text>
</comment>
<dbReference type="SMART" id="SM00387">
    <property type="entry name" value="HATPase_c"/>
    <property type="match status" value="1"/>
</dbReference>
<dbReference type="InterPro" id="IPR003661">
    <property type="entry name" value="HisK_dim/P_dom"/>
</dbReference>
<dbReference type="PROSITE" id="PS50109">
    <property type="entry name" value="HIS_KIN"/>
    <property type="match status" value="1"/>
</dbReference>
<dbReference type="InterPro" id="IPR004358">
    <property type="entry name" value="Sig_transdc_His_kin-like_C"/>
</dbReference>
<dbReference type="CDD" id="cd00082">
    <property type="entry name" value="HisKA"/>
    <property type="match status" value="1"/>
</dbReference>
<dbReference type="EC" id="2.7.13.3" evidence="2"/>
<feature type="domain" description="Histidine kinase" evidence="4">
    <location>
        <begin position="311"/>
        <end position="560"/>
    </location>
</feature>
<dbReference type="Proteomes" id="UP000094761">
    <property type="component" value="Unassembled WGS sequence"/>
</dbReference>
<evidence type="ECO:0000313" key="7">
    <source>
        <dbReference type="Proteomes" id="UP000094761"/>
    </source>
</evidence>
<proteinExistence type="predicted"/>
<dbReference type="PRINTS" id="PR00344">
    <property type="entry name" value="BCTRLSENSOR"/>
</dbReference>
<dbReference type="Pfam" id="PF02518">
    <property type="entry name" value="HATPase_c"/>
    <property type="match status" value="1"/>
</dbReference>
<comment type="catalytic activity">
    <reaction evidence="1">
        <text>ATP + protein L-histidine = ADP + protein N-phospho-L-histidine.</text>
        <dbReference type="EC" id="2.7.13.3"/>
    </reaction>
</comment>
<dbReference type="OrthoDB" id="9772100at2"/>
<dbReference type="InterPro" id="IPR036890">
    <property type="entry name" value="HATPase_C_sf"/>
</dbReference>
<keyword evidence="5" id="KW-0547">Nucleotide-binding</keyword>
<accession>A0A178JAL5</accession>
<dbReference type="GO" id="GO:0005524">
    <property type="term" value="F:ATP binding"/>
    <property type="evidence" value="ECO:0007669"/>
    <property type="project" value="UniProtKB-KW"/>
</dbReference>
<dbReference type="SUPFAM" id="SSF55781">
    <property type="entry name" value="GAF domain-like"/>
    <property type="match status" value="1"/>
</dbReference>
<reference evidence="6 7" key="1">
    <citation type="submission" date="2016-03" db="EMBL/GenBank/DDBJ databases">
        <title>Draft genome sequence of the Vibrio tubiashii subs. europaeus.</title>
        <authorList>
            <person name="Spinard E."/>
            <person name="Dubert J."/>
            <person name="Nelson D.R."/>
            <person name="Barja J.L."/>
        </authorList>
    </citation>
    <scope>NUCLEOTIDE SEQUENCE [LARGE SCALE GENOMIC DNA]</scope>
    <source>
        <strain evidence="7">PP-638</strain>
        <strain evidence="6">PP2-638</strain>
    </source>
</reference>
<dbReference type="InterPro" id="IPR005467">
    <property type="entry name" value="His_kinase_dom"/>
</dbReference>
<dbReference type="PANTHER" id="PTHR43065:SF42">
    <property type="entry name" value="TWO-COMPONENT SENSOR PPRA"/>
    <property type="match status" value="1"/>
</dbReference>
<keyword evidence="8" id="KW-1185">Reference proteome</keyword>
<dbReference type="GeneID" id="78077048"/>
<sequence>MNELLLVSQNAETPSYFSQIEFEQTENVKQAKTWLRSHKVGVVILDVGDNTQRYVQELASFLRSKLKNHFVALWVVSAVAETAKEADRTLSPDMYRQGDTLRDIKRELRKQRAVFKRLQRHERYLNLLTKINKFNRSNASPNQVMAEFVNELNAFCGARQTYLLRDTKKQEPELLVYQATPDAKLKMVKLDPEYTSLWRPYLSMTKPDIKFSELEEKPHALVFPVWILDKHSCTIVCLVDKAQAEQFTFSKIKILEEAAVQLKIILENLESQRRMILHYQRLKSSLSELSMAKEQLVHSEKMASLGRLTAGIAHEINNPLGIAIGNFTPLSDYTEAIMNLLTMHDDFINQLKISGKADVPENIADFKKEKDVSFIFEDLSSVIQDSQASLLRVKSIVSDLSSLSRGAQSEREPCNLKVLCDEVIKIHCYEKEQQPLVENFIAPDVIIKTSPTMLNLALSNLHLNALDAVRGRGNDAKVIYRCEVEPAQIRLTLEDNGCGIGPEDLHMVFEPFYTTKPVGDGRGMGLTVALNAINGLGGELAINSDPKTGTQAVIVFPNKE</sequence>
<evidence type="ECO:0000313" key="8">
    <source>
        <dbReference type="Proteomes" id="UP001150001"/>
    </source>
</evidence>
<keyword evidence="3" id="KW-0597">Phosphoprotein</keyword>
<dbReference type="SUPFAM" id="SSF47384">
    <property type="entry name" value="Homodimeric domain of signal transducing histidine kinase"/>
    <property type="match status" value="1"/>
</dbReference>
<evidence type="ECO:0000256" key="1">
    <source>
        <dbReference type="ARBA" id="ARBA00000085"/>
    </source>
</evidence>
<dbReference type="EMBL" id="JAPFIT010000027">
    <property type="protein sequence ID" value="MDC5742656.1"/>
    <property type="molecule type" value="Genomic_DNA"/>
</dbReference>
<evidence type="ECO:0000259" key="4">
    <source>
        <dbReference type="PROSITE" id="PS50109"/>
    </source>
</evidence>